<organism evidence="2 3">
    <name type="scientific">Parabacteroides distasonis</name>
    <dbReference type="NCBI Taxonomy" id="823"/>
    <lineage>
        <taxon>Bacteria</taxon>
        <taxon>Pseudomonadati</taxon>
        <taxon>Bacteroidota</taxon>
        <taxon>Bacteroidia</taxon>
        <taxon>Bacteroidales</taxon>
        <taxon>Tannerellaceae</taxon>
        <taxon>Parabacteroides</taxon>
    </lineage>
</organism>
<accession>A0A173V7K9</accession>
<dbReference type="Proteomes" id="UP000095591">
    <property type="component" value="Unassembled WGS sequence"/>
</dbReference>
<evidence type="ECO:0000256" key="1">
    <source>
        <dbReference type="SAM" id="Coils"/>
    </source>
</evidence>
<gene>
    <name evidence="2" type="ORF">ERS852429_02743</name>
</gene>
<feature type="coiled-coil region" evidence="1">
    <location>
        <begin position="67"/>
        <end position="108"/>
    </location>
</feature>
<dbReference type="RefSeq" id="WP_057319633.1">
    <property type="nucleotide sequence ID" value="NZ_CYXP01000006.1"/>
</dbReference>
<dbReference type="AlphaFoldDB" id="A0A173V7K9"/>
<proteinExistence type="predicted"/>
<evidence type="ECO:0000313" key="3">
    <source>
        <dbReference type="Proteomes" id="UP000095591"/>
    </source>
</evidence>
<sequence length="116" mass="14316">MGRYEDRLYIRSNIDYYKGELDRCYSEMNSLKSDMERVRSNITYFSDEIESFYSRWSPWEYCDQAHMDSLKSSRRSYIEEKNQIKERLSDLFAKKNDIKNRLDDLYRQLKDTYPNR</sequence>
<reference evidence="2 3" key="1">
    <citation type="submission" date="2015-09" db="EMBL/GenBank/DDBJ databases">
        <authorList>
            <consortium name="Pathogen Informatics"/>
        </authorList>
    </citation>
    <scope>NUCLEOTIDE SEQUENCE [LARGE SCALE GENOMIC DNA]</scope>
    <source>
        <strain evidence="2 3">2789STDY5608872</strain>
    </source>
</reference>
<protein>
    <submittedName>
        <fullName evidence="2">Uncharacterized protein</fullName>
    </submittedName>
</protein>
<name>A0A173V7K9_PARDI</name>
<evidence type="ECO:0000313" key="2">
    <source>
        <dbReference type="EMBL" id="CUN23312.1"/>
    </source>
</evidence>
<keyword evidence="1" id="KW-0175">Coiled coil</keyword>
<dbReference type="EMBL" id="CYXP01000006">
    <property type="protein sequence ID" value="CUN23312.1"/>
    <property type="molecule type" value="Genomic_DNA"/>
</dbReference>